<dbReference type="STRING" id="266128.ABB25_01005"/>
<dbReference type="EMBL" id="LDJH01000002">
    <property type="protein sequence ID" value="KRG60803.1"/>
    <property type="molecule type" value="Genomic_DNA"/>
</dbReference>
<keyword evidence="3" id="KW-1185">Reference proteome</keyword>
<reference evidence="2 3" key="1">
    <citation type="submission" date="2015-05" db="EMBL/GenBank/DDBJ databases">
        <title>Genome sequencing and analysis of members of genus Stenotrophomonas.</title>
        <authorList>
            <person name="Patil P.P."/>
            <person name="Midha S."/>
            <person name="Patil P.B."/>
        </authorList>
    </citation>
    <scope>NUCLEOTIDE SEQUENCE [LARGE SCALE GENOMIC DNA]</scope>
    <source>
        <strain evidence="2 3">DSM 17805</strain>
    </source>
</reference>
<dbReference type="GO" id="GO:0044659">
    <property type="term" value="P:viral release from host cell by cytolysis"/>
    <property type="evidence" value="ECO:0007669"/>
    <property type="project" value="InterPro"/>
</dbReference>
<feature type="region of interest" description="Disordered" evidence="1">
    <location>
        <begin position="51"/>
        <end position="71"/>
    </location>
</feature>
<protein>
    <submittedName>
        <fullName evidence="2">Uncharacterized protein</fullName>
    </submittedName>
</protein>
<accession>A0A0R0C6B9</accession>
<proteinExistence type="predicted"/>
<name>A0A0R0C6B9_9GAMM</name>
<organism evidence="2 3">
    <name type="scientific">Stenotrophomonas koreensis</name>
    <dbReference type="NCBI Taxonomy" id="266128"/>
    <lineage>
        <taxon>Bacteria</taxon>
        <taxon>Pseudomonadati</taxon>
        <taxon>Pseudomonadota</taxon>
        <taxon>Gammaproteobacteria</taxon>
        <taxon>Lysobacterales</taxon>
        <taxon>Lysobacteraceae</taxon>
        <taxon>Stenotrophomonas</taxon>
    </lineage>
</organism>
<dbReference type="OrthoDB" id="6042637at2"/>
<dbReference type="PATRIC" id="fig|266128.3.peg.1270"/>
<gene>
    <name evidence="2" type="ORF">ABB25_01005</name>
</gene>
<comment type="caution">
    <text evidence="2">The sequence shown here is derived from an EMBL/GenBank/DDBJ whole genome shotgun (WGS) entry which is preliminary data.</text>
</comment>
<sequence length="154" mass="16754">MVTRAHILAGIALFLAGFLAGREWRDRSADLAESRQRVSQLTGQVEAVQDARQAEREQGQALAEIGAKHEEDREAAEAVPAAVVAGLRADVLRLRQHWAGCETRALSEAAAGAAERDEAARLREQGAADLVRVGRDADDQVRACQAVIREYESR</sequence>
<evidence type="ECO:0000313" key="2">
    <source>
        <dbReference type="EMBL" id="KRG60803.1"/>
    </source>
</evidence>
<dbReference type="InterPro" id="IPR004929">
    <property type="entry name" value="I-spanin"/>
</dbReference>
<evidence type="ECO:0000313" key="3">
    <source>
        <dbReference type="Proteomes" id="UP000051254"/>
    </source>
</evidence>
<dbReference type="AlphaFoldDB" id="A0A0R0C6B9"/>
<dbReference type="Proteomes" id="UP000051254">
    <property type="component" value="Unassembled WGS sequence"/>
</dbReference>
<dbReference type="RefSeq" id="WP_057662403.1">
    <property type="nucleotide sequence ID" value="NZ_LDJH01000002.1"/>
</dbReference>
<evidence type="ECO:0000256" key="1">
    <source>
        <dbReference type="SAM" id="MobiDB-lite"/>
    </source>
</evidence>
<dbReference type="Pfam" id="PF03245">
    <property type="entry name" value="Phage_lysis"/>
    <property type="match status" value="1"/>
</dbReference>